<sequence>MKSRAPVRAASVLAAFAIVPLAAVPATAQTLDEHLVLSYSFEEGQVADGTVDDLSPSGLDGTVVNSGQAPLAPGRADGSSALDLTGGASNSTTAPYVEVPHGLFQGRNEMTIATWLRWDGGADFQWAYNLGRDNASATFLTPSYQGPGTNRSSIKPVNGGSEVGVDGTGKLPAGQWVQAVTAIDGEEIVYYLNGVEVGRTTAQLDLDAVMHDPNGTTSGFLGKAFWSGHPFFDGAIDEFQVYDLALDGAQVAELYGGELPVLEGLQQDSFEARTIAGEAPELPATAPAAFSDGIGRTVRIDWDDIPAEQYARPGSFTVSGKVVGHDLAVTATVEVVENALNVDLGSPTGDFLGGASGTLYGLYDEGLPSENLIDGIDLTTVATKAQDGPQHPGADALEVLGPLVEGSNGDVYIYMTDIHRGFPYQWPGDTPEEKLDTYMEKLRAQAEQVATLPAEQQSNVVFMPYNEPEGNMFGTGEWSYNGVSWLSDPGDFFAAWDRAYAVIHDVLPDARIGGPNTSVLYNQVKGFMEHAVEAGTVPDTVVWHELSDPANIRANVDRYRGWEAEIFAGTAREGTELPINITEYAFNYHTSVPGQMIQWISALEDKKVYGDIAYWNIDGNLSDSAVQANRANGQWWLLNAYSQMSGQTVEVTPPHPGESYTLQGVATLDEDLRQSRVLLGGASGNYTLRLGNVPTDVFGETVHLTVREIGWSGQIGDSAQPDVIAELDVPAADADAAVHFGTGDLPPLDAESSYEVIVTPGADTGASAEPRAAWEATYEAEDAAFQGSGLNVNGPEGSPSNVSKFYTSGGYNVGGIRTGTDNGLRFTVDVPEDGEYDLSVFAGSLNTDAEVQAQGPTNMFLSVDGAAEQEVFLPLGYKWTVWDHTDTTVELTAGEHVITLASKSLSGDGAITGDVLIDKIDLSLPNAAHEYDVYEAEYAELDGATPVYGDTSGASIPKGANATFWVYSPADAGALLDLGDGKVQLEVNGESVTTAKNGTVDAFLLGGVNKVVVKGAKGLQVDRLTVAPSEALDAQAYEAEDGTLAGTATAQDLSLASGGQAVTGIGGEPGNGNTLTFDAVEVPEAGKYALTFRYSNEEQSPATHYNPDPVARYALVSVNGADPIRVIFPHSFHENNFWELTVVVDLEEGVNEIDVNGEEKPQFDGTSYSSDTWPDVLLRSQYAPNLDRITLTPLFD</sequence>
<gene>
    <name evidence="4" type="ORF">ACFO8M_03195</name>
</gene>
<feature type="domain" description="CBM6" evidence="3">
    <location>
        <begin position="1035"/>
        <end position="1192"/>
    </location>
</feature>
<dbReference type="SUPFAM" id="SSF49899">
    <property type="entry name" value="Concanavalin A-like lectins/glucanases"/>
    <property type="match status" value="1"/>
</dbReference>
<comment type="caution">
    <text evidence="4">The sequence shown here is derived from an EMBL/GenBank/DDBJ whole genome shotgun (WGS) entry which is preliminary data.</text>
</comment>
<organism evidence="4 5">
    <name type="scientific">Glycomyces rhizosphaerae</name>
    <dbReference type="NCBI Taxonomy" id="2054422"/>
    <lineage>
        <taxon>Bacteria</taxon>
        <taxon>Bacillati</taxon>
        <taxon>Actinomycetota</taxon>
        <taxon>Actinomycetes</taxon>
        <taxon>Glycomycetales</taxon>
        <taxon>Glycomycetaceae</taxon>
        <taxon>Glycomyces</taxon>
    </lineage>
</organism>
<evidence type="ECO:0000313" key="5">
    <source>
        <dbReference type="Proteomes" id="UP001595712"/>
    </source>
</evidence>
<dbReference type="InterPro" id="IPR008979">
    <property type="entry name" value="Galactose-bd-like_sf"/>
</dbReference>
<evidence type="ECO:0000256" key="2">
    <source>
        <dbReference type="SAM" id="SignalP"/>
    </source>
</evidence>
<dbReference type="InterPro" id="IPR013320">
    <property type="entry name" value="ConA-like_dom_sf"/>
</dbReference>
<dbReference type="Gene3D" id="2.60.120.260">
    <property type="entry name" value="Galactose-binding domain-like"/>
    <property type="match status" value="2"/>
</dbReference>
<keyword evidence="2" id="KW-0732">Signal</keyword>
<keyword evidence="5" id="KW-1185">Reference proteome</keyword>
<feature type="region of interest" description="Disordered" evidence="1">
    <location>
        <begin position="74"/>
        <end position="93"/>
    </location>
</feature>
<dbReference type="Gene3D" id="2.60.120.200">
    <property type="match status" value="1"/>
</dbReference>
<evidence type="ECO:0000256" key="1">
    <source>
        <dbReference type="SAM" id="MobiDB-lite"/>
    </source>
</evidence>
<feature type="chain" id="PRO_5046044974" evidence="2">
    <location>
        <begin position="29"/>
        <end position="1196"/>
    </location>
</feature>
<dbReference type="CDD" id="cd04081">
    <property type="entry name" value="CBM35_galactosidase-like"/>
    <property type="match status" value="1"/>
</dbReference>
<dbReference type="InterPro" id="IPR011081">
    <property type="entry name" value="Big_4"/>
</dbReference>
<accession>A0ABV7PU05</accession>
<evidence type="ECO:0000259" key="3">
    <source>
        <dbReference type="PROSITE" id="PS51175"/>
    </source>
</evidence>
<dbReference type="PROSITE" id="PS51175">
    <property type="entry name" value="CBM6"/>
    <property type="match status" value="2"/>
</dbReference>
<dbReference type="Proteomes" id="UP001595712">
    <property type="component" value="Unassembled WGS sequence"/>
</dbReference>
<protein>
    <submittedName>
        <fullName evidence="4">LamG-like jellyroll fold domain-containing protein</fullName>
    </submittedName>
</protein>
<dbReference type="EMBL" id="JBHRWO010000004">
    <property type="protein sequence ID" value="MFC3491491.1"/>
    <property type="molecule type" value="Genomic_DNA"/>
</dbReference>
<dbReference type="SUPFAM" id="SSF49785">
    <property type="entry name" value="Galactose-binding domain-like"/>
    <property type="match status" value="2"/>
</dbReference>
<dbReference type="InterPro" id="IPR005084">
    <property type="entry name" value="CBM6"/>
</dbReference>
<name>A0ABV7PU05_9ACTN</name>
<dbReference type="SUPFAM" id="SSF51445">
    <property type="entry name" value="(Trans)glycosidases"/>
    <property type="match status" value="1"/>
</dbReference>
<evidence type="ECO:0000313" key="4">
    <source>
        <dbReference type="EMBL" id="MFC3491491.1"/>
    </source>
</evidence>
<feature type="signal peptide" evidence="2">
    <location>
        <begin position="1"/>
        <end position="28"/>
    </location>
</feature>
<dbReference type="Gene3D" id="3.20.20.80">
    <property type="entry name" value="Glycosidases"/>
    <property type="match status" value="1"/>
</dbReference>
<dbReference type="RefSeq" id="WP_387970374.1">
    <property type="nucleotide sequence ID" value="NZ_JBHRWO010000004.1"/>
</dbReference>
<feature type="domain" description="CBM6" evidence="3">
    <location>
        <begin position="776"/>
        <end position="923"/>
    </location>
</feature>
<dbReference type="Pfam" id="PF07532">
    <property type="entry name" value="Big_4"/>
    <property type="match status" value="1"/>
</dbReference>
<dbReference type="InterPro" id="IPR017853">
    <property type="entry name" value="GH"/>
</dbReference>
<reference evidence="5" key="1">
    <citation type="journal article" date="2019" name="Int. J. Syst. Evol. Microbiol.">
        <title>The Global Catalogue of Microorganisms (GCM) 10K type strain sequencing project: providing services to taxonomists for standard genome sequencing and annotation.</title>
        <authorList>
            <consortium name="The Broad Institute Genomics Platform"/>
            <consortium name="The Broad Institute Genome Sequencing Center for Infectious Disease"/>
            <person name="Wu L."/>
            <person name="Ma J."/>
        </authorList>
    </citation>
    <scope>NUCLEOTIDE SEQUENCE [LARGE SCALE GENOMIC DNA]</scope>
    <source>
        <strain evidence="5">CGMCC 4.7396</strain>
    </source>
</reference>
<dbReference type="Pfam" id="PF13385">
    <property type="entry name" value="Laminin_G_3"/>
    <property type="match status" value="1"/>
</dbReference>
<proteinExistence type="predicted"/>